<gene>
    <name evidence="2" type="ORF">SAMN05421780_10457</name>
</gene>
<proteinExistence type="predicted"/>
<accession>A0A1I1HRU2</accession>
<dbReference type="STRING" id="927664.SAMN05421780_10457"/>
<dbReference type="Pfam" id="PF00535">
    <property type="entry name" value="Glycos_transf_2"/>
    <property type="match status" value="1"/>
</dbReference>
<evidence type="ECO:0000259" key="1">
    <source>
        <dbReference type="Pfam" id="PF00535"/>
    </source>
</evidence>
<dbReference type="Proteomes" id="UP000199514">
    <property type="component" value="Unassembled WGS sequence"/>
</dbReference>
<dbReference type="CDD" id="cd00761">
    <property type="entry name" value="Glyco_tranf_GTA_type"/>
    <property type="match status" value="1"/>
</dbReference>
<dbReference type="InterPro" id="IPR001173">
    <property type="entry name" value="Glyco_trans_2-like"/>
</dbReference>
<dbReference type="RefSeq" id="WP_177199876.1">
    <property type="nucleotide sequence ID" value="NZ_FOLE01000004.1"/>
</dbReference>
<organism evidence="2 3">
    <name type="scientific">Flexibacter flexilis DSM 6793</name>
    <dbReference type="NCBI Taxonomy" id="927664"/>
    <lineage>
        <taxon>Bacteria</taxon>
        <taxon>Pseudomonadati</taxon>
        <taxon>Bacteroidota</taxon>
        <taxon>Cytophagia</taxon>
        <taxon>Cytophagales</taxon>
        <taxon>Flexibacteraceae</taxon>
        <taxon>Flexibacter</taxon>
    </lineage>
</organism>
<dbReference type="InterPro" id="IPR029044">
    <property type="entry name" value="Nucleotide-diphossugar_trans"/>
</dbReference>
<feature type="domain" description="Glycosyltransferase 2-like" evidence="1">
    <location>
        <begin position="11"/>
        <end position="137"/>
    </location>
</feature>
<dbReference type="AlphaFoldDB" id="A0A1I1HRU2"/>
<evidence type="ECO:0000313" key="2">
    <source>
        <dbReference type="EMBL" id="SFC26272.1"/>
    </source>
</evidence>
<keyword evidence="3" id="KW-1185">Reference proteome</keyword>
<name>A0A1I1HRU2_9BACT</name>
<sequence length="304" mass="34706">MQQSPKAQGISVLVPVYCYAIEPLIQQLVTQLSQLAVAWEIRCYDDASTAFFKQKNQNIISYKNLIYKELPENVGRSRIRNLLAKEAAYQWLLFMDCDSLLPDQNYIARYADAMVSGAAQVYVGGTVYEKTLPSQAVSLRWYYGRAREQTTAAQRTAQPYERLTLNNMLISAQTYAQFPLDETLTTYGHEDTLFGFLLAQNAVAIRHLDNPVYHVGLEENQIFIQKTKTATRNLYRIYTQYGLGGQTRLFQAFLFLQKWHLVALFAAFYKISEPFIVKNLLSAAPSVRLLDLLKLHTLCQAAKT</sequence>
<keyword evidence="2" id="KW-0808">Transferase</keyword>
<dbReference type="Gene3D" id="3.90.550.10">
    <property type="entry name" value="Spore Coat Polysaccharide Biosynthesis Protein SpsA, Chain A"/>
    <property type="match status" value="1"/>
</dbReference>
<dbReference type="SUPFAM" id="SSF53448">
    <property type="entry name" value="Nucleotide-diphospho-sugar transferases"/>
    <property type="match status" value="1"/>
</dbReference>
<reference evidence="2 3" key="1">
    <citation type="submission" date="2016-10" db="EMBL/GenBank/DDBJ databases">
        <authorList>
            <person name="de Groot N.N."/>
        </authorList>
    </citation>
    <scope>NUCLEOTIDE SEQUENCE [LARGE SCALE GENOMIC DNA]</scope>
    <source>
        <strain evidence="2 3">DSM 6793</strain>
    </source>
</reference>
<evidence type="ECO:0000313" key="3">
    <source>
        <dbReference type="Proteomes" id="UP000199514"/>
    </source>
</evidence>
<dbReference type="GO" id="GO:0016740">
    <property type="term" value="F:transferase activity"/>
    <property type="evidence" value="ECO:0007669"/>
    <property type="project" value="UniProtKB-KW"/>
</dbReference>
<dbReference type="EMBL" id="FOLE01000004">
    <property type="protein sequence ID" value="SFC26272.1"/>
    <property type="molecule type" value="Genomic_DNA"/>
</dbReference>
<protein>
    <submittedName>
        <fullName evidence="2">Glycosyltransferase, GT2 family</fullName>
    </submittedName>
</protein>